<dbReference type="Proteomes" id="UP000552587">
    <property type="component" value="Unassembled WGS sequence"/>
</dbReference>
<dbReference type="EMBL" id="JACHTE010000006">
    <property type="protein sequence ID" value="MBB1088840.1"/>
    <property type="molecule type" value="Genomic_DNA"/>
</dbReference>
<dbReference type="AlphaFoldDB" id="A0A7W3U599"/>
<evidence type="ECO:0000256" key="1">
    <source>
        <dbReference type="RuleBase" id="RU000363"/>
    </source>
</evidence>
<dbReference type="RefSeq" id="WP_182669607.1">
    <property type="nucleotide sequence ID" value="NZ_JACHTE010000006.1"/>
</dbReference>
<protein>
    <submittedName>
        <fullName evidence="2">SDR family oxidoreductase</fullName>
    </submittedName>
</protein>
<dbReference type="InterPro" id="IPR002347">
    <property type="entry name" value="SDR_fam"/>
</dbReference>
<dbReference type="SUPFAM" id="SSF51735">
    <property type="entry name" value="NAD(P)-binding Rossmann-fold domains"/>
    <property type="match status" value="1"/>
</dbReference>
<dbReference type="PANTHER" id="PTHR43544:SF12">
    <property type="entry name" value="NAD(P)-BINDING ROSSMANN-FOLD SUPERFAMILY PROTEIN"/>
    <property type="match status" value="1"/>
</dbReference>
<keyword evidence="3" id="KW-1185">Reference proteome</keyword>
<accession>A0A7W3U599</accession>
<dbReference type="GO" id="GO:0005737">
    <property type="term" value="C:cytoplasm"/>
    <property type="evidence" value="ECO:0007669"/>
    <property type="project" value="TreeGrafter"/>
</dbReference>
<dbReference type="PRINTS" id="PR00080">
    <property type="entry name" value="SDRFAMILY"/>
</dbReference>
<dbReference type="Gene3D" id="3.40.50.720">
    <property type="entry name" value="NAD(P)-binding Rossmann-like Domain"/>
    <property type="match status" value="1"/>
</dbReference>
<reference evidence="2 3" key="1">
    <citation type="submission" date="2020-07" db="EMBL/GenBank/DDBJ databases">
        <authorList>
            <person name="Xu S."/>
            <person name="Li A."/>
        </authorList>
    </citation>
    <scope>NUCLEOTIDE SEQUENCE [LARGE SCALE GENOMIC DNA]</scope>
    <source>
        <strain evidence="2 3">SG-8</strain>
    </source>
</reference>
<comment type="caution">
    <text evidence="2">The sequence shown here is derived from an EMBL/GenBank/DDBJ whole genome shotgun (WGS) entry which is preliminary data.</text>
</comment>
<evidence type="ECO:0000313" key="3">
    <source>
        <dbReference type="Proteomes" id="UP000552587"/>
    </source>
</evidence>
<organism evidence="2 3">
    <name type="scientific">Marilutibacter penaei</name>
    <dbReference type="NCBI Taxonomy" id="2759900"/>
    <lineage>
        <taxon>Bacteria</taxon>
        <taxon>Pseudomonadati</taxon>
        <taxon>Pseudomonadota</taxon>
        <taxon>Gammaproteobacteria</taxon>
        <taxon>Lysobacterales</taxon>
        <taxon>Lysobacteraceae</taxon>
        <taxon>Marilutibacter</taxon>
    </lineage>
</organism>
<name>A0A7W3U599_9GAMM</name>
<gene>
    <name evidence="2" type="ORF">H4F99_10090</name>
</gene>
<dbReference type="PRINTS" id="PR00081">
    <property type="entry name" value="GDHRDH"/>
</dbReference>
<dbReference type="Pfam" id="PF00106">
    <property type="entry name" value="adh_short"/>
    <property type="match status" value="1"/>
</dbReference>
<dbReference type="InterPro" id="IPR051468">
    <property type="entry name" value="Fungal_SecMetab_SDRs"/>
</dbReference>
<proteinExistence type="inferred from homology"/>
<dbReference type="InterPro" id="IPR036291">
    <property type="entry name" value="NAD(P)-bd_dom_sf"/>
</dbReference>
<sequence length="233" mass="24468">MPAQRRCLVTGANRGLGLGFVRHLLARGDAVIATCRHPGRATALNALTDEHPGRLHVVPLDVGDPRSIDALVHELPLVTDGLDLLVNNAGILHAGERFGTVPAGHFDDSLRTNATGPFLVTQALAPHLAPGARVANISSSLGSTGELDAFRTPTYAVSKAAQNMVTALLAKALAAREVVVLALNPGWVRTDMGGGSAEHSIDEAIEALMHVIDTATPADNGRFLDWRGNAVPW</sequence>
<comment type="similarity">
    <text evidence="1">Belongs to the short-chain dehydrogenases/reductases (SDR) family.</text>
</comment>
<evidence type="ECO:0000313" key="2">
    <source>
        <dbReference type="EMBL" id="MBB1088840.1"/>
    </source>
</evidence>
<dbReference type="GO" id="GO:0016491">
    <property type="term" value="F:oxidoreductase activity"/>
    <property type="evidence" value="ECO:0007669"/>
    <property type="project" value="TreeGrafter"/>
</dbReference>
<dbReference type="PANTHER" id="PTHR43544">
    <property type="entry name" value="SHORT-CHAIN DEHYDROGENASE/REDUCTASE"/>
    <property type="match status" value="1"/>
</dbReference>
<dbReference type="CDD" id="cd05325">
    <property type="entry name" value="carb_red_sniffer_like_SDR_c"/>
    <property type="match status" value="1"/>
</dbReference>